<evidence type="ECO:0000256" key="1">
    <source>
        <dbReference type="ARBA" id="ARBA00010641"/>
    </source>
</evidence>
<dbReference type="Pfam" id="PF08281">
    <property type="entry name" value="Sigma70_r4_2"/>
    <property type="match status" value="1"/>
</dbReference>
<dbReference type="PANTHER" id="PTHR43133">
    <property type="entry name" value="RNA POLYMERASE ECF-TYPE SIGMA FACTO"/>
    <property type="match status" value="1"/>
</dbReference>
<reference evidence="6" key="1">
    <citation type="journal article" date="2014" name="Int. J. Syst. Evol. Microbiol.">
        <title>Complete genome sequence of Corynebacterium casei LMG S-19264T (=DSM 44701T), isolated from a smear-ripened cheese.</title>
        <authorList>
            <consortium name="US DOE Joint Genome Institute (JGI-PGF)"/>
            <person name="Walter F."/>
            <person name="Albersmeier A."/>
            <person name="Kalinowski J."/>
            <person name="Ruckert C."/>
        </authorList>
    </citation>
    <scope>NUCLEOTIDE SEQUENCE</scope>
    <source>
        <strain evidence="6">KCTC 12368</strain>
    </source>
</reference>
<dbReference type="NCBIfam" id="TIGR02937">
    <property type="entry name" value="sigma70-ECF"/>
    <property type="match status" value="1"/>
</dbReference>
<dbReference type="AlphaFoldDB" id="A0A918USP3"/>
<comment type="caution">
    <text evidence="6">The sequence shown here is derived from an EMBL/GenBank/DDBJ whole genome shotgun (WGS) entry which is preliminary data.</text>
</comment>
<dbReference type="SUPFAM" id="SSF88946">
    <property type="entry name" value="Sigma2 domain of RNA polymerase sigma factors"/>
    <property type="match status" value="1"/>
</dbReference>
<dbReference type="RefSeq" id="WP_018474607.1">
    <property type="nucleotide sequence ID" value="NZ_BMWX01000004.1"/>
</dbReference>
<evidence type="ECO:0000259" key="5">
    <source>
        <dbReference type="SMART" id="SM00421"/>
    </source>
</evidence>
<gene>
    <name evidence="6" type="ORF">GCM10007049_24110</name>
</gene>
<dbReference type="InterPro" id="IPR013325">
    <property type="entry name" value="RNA_pol_sigma_r2"/>
</dbReference>
<dbReference type="GO" id="GO:0003677">
    <property type="term" value="F:DNA binding"/>
    <property type="evidence" value="ECO:0007669"/>
    <property type="project" value="InterPro"/>
</dbReference>
<dbReference type="Gene3D" id="1.10.1740.10">
    <property type="match status" value="1"/>
</dbReference>
<sequence length="194" mass="22781">MGLSNLTYTQELLSAVALGNEAAFKCLFSDYHLKVYQYANSLLKDPDLAEDMVQEVFIGLWQERIRLTKIDNFDGYLFTIVKRKSIDYIRKINSNHRLKEKIIHQYCSISHPDFEFEEKGFLNNLKEVLSPQQKIIFELSREQGLSYEEIAEHMNISKNTVRNHMVKALENLRNVLDKPLILLFLLILATLRDW</sequence>
<dbReference type="Pfam" id="PF04542">
    <property type="entry name" value="Sigma70_r2"/>
    <property type="match status" value="1"/>
</dbReference>
<dbReference type="InterPro" id="IPR013249">
    <property type="entry name" value="RNA_pol_sigma70_r4_t2"/>
</dbReference>
<keyword evidence="4" id="KW-0804">Transcription</keyword>
<dbReference type="InterPro" id="IPR039425">
    <property type="entry name" value="RNA_pol_sigma-70-like"/>
</dbReference>
<evidence type="ECO:0000256" key="4">
    <source>
        <dbReference type="ARBA" id="ARBA00023163"/>
    </source>
</evidence>
<evidence type="ECO:0000256" key="3">
    <source>
        <dbReference type="ARBA" id="ARBA00023082"/>
    </source>
</evidence>
<protein>
    <submittedName>
        <fullName evidence="6">DNA-directed RNA polymerase sigma-70 factor</fullName>
    </submittedName>
</protein>
<proteinExistence type="inferred from homology"/>
<dbReference type="CDD" id="cd06171">
    <property type="entry name" value="Sigma70_r4"/>
    <property type="match status" value="1"/>
</dbReference>
<reference evidence="6" key="2">
    <citation type="submission" date="2020-09" db="EMBL/GenBank/DDBJ databases">
        <authorList>
            <person name="Sun Q."/>
            <person name="Kim S."/>
        </authorList>
    </citation>
    <scope>NUCLEOTIDE SEQUENCE</scope>
    <source>
        <strain evidence="6">KCTC 12368</strain>
    </source>
</reference>
<dbReference type="InterPro" id="IPR014327">
    <property type="entry name" value="RNA_pol_sigma70_bacteroid"/>
</dbReference>
<dbReference type="NCBIfam" id="TIGR02985">
    <property type="entry name" value="Sig70_bacteroi1"/>
    <property type="match status" value="1"/>
</dbReference>
<dbReference type="InterPro" id="IPR013324">
    <property type="entry name" value="RNA_pol_sigma_r3/r4-like"/>
</dbReference>
<evidence type="ECO:0000313" key="7">
    <source>
        <dbReference type="Proteomes" id="UP000619457"/>
    </source>
</evidence>
<dbReference type="SMART" id="SM00421">
    <property type="entry name" value="HTH_LUXR"/>
    <property type="match status" value="1"/>
</dbReference>
<dbReference type="GO" id="GO:0006352">
    <property type="term" value="P:DNA-templated transcription initiation"/>
    <property type="evidence" value="ECO:0007669"/>
    <property type="project" value="InterPro"/>
</dbReference>
<keyword evidence="7" id="KW-1185">Reference proteome</keyword>
<evidence type="ECO:0000313" key="6">
    <source>
        <dbReference type="EMBL" id="GGZ30524.1"/>
    </source>
</evidence>
<dbReference type="InterPro" id="IPR014284">
    <property type="entry name" value="RNA_pol_sigma-70_dom"/>
</dbReference>
<dbReference type="Gene3D" id="1.10.10.10">
    <property type="entry name" value="Winged helix-like DNA-binding domain superfamily/Winged helix DNA-binding domain"/>
    <property type="match status" value="1"/>
</dbReference>
<organism evidence="6 7">
    <name type="scientific">Echinicola pacifica</name>
    <dbReference type="NCBI Taxonomy" id="346377"/>
    <lineage>
        <taxon>Bacteria</taxon>
        <taxon>Pseudomonadati</taxon>
        <taxon>Bacteroidota</taxon>
        <taxon>Cytophagia</taxon>
        <taxon>Cytophagales</taxon>
        <taxon>Cyclobacteriaceae</taxon>
        <taxon>Echinicola</taxon>
    </lineage>
</organism>
<evidence type="ECO:0000256" key="2">
    <source>
        <dbReference type="ARBA" id="ARBA00023015"/>
    </source>
</evidence>
<dbReference type="InterPro" id="IPR000792">
    <property type="entry name" value="Tscrpt_reg_LuxR_C"/>
</dbReference>
<dbReference type="PANTHER" id="PTHR43133:SF46">
    <property type="entry name" value="RNA POLYMERASE SIGMA-70 FACTOR ECF SUBFAMILY"/>
    <property type="match status" value="1"/>
</dbReference>
<dbReference type="InterPro" id="IPR007627">
    <property type="entry name" value="RNA_pol_sigma70_r2"/>
</dbReference>
<name>A0A918USP3_9BACT</name>
<dbReference type="SUPFAM" id="SSF88659">
    <property type="entry name" value="Sigma3 and sigma4 domains of RNA polymerase sigma factors"/>
    <property type="match status" value="1"/>
</dbReference>
<keyword evidence="3" id="KW-0731">Sigma factor</keyword>
<dbReference type="EMBL" id="BMWX01000004">
    <property type="protein sequence ID" value="GGZ30524.1"/>
    <property type="molecule type" value="Genomic_DNA"/>
</dbReference>
<dbReference type="GO" id="GO:0000428">
    <property type="term" value="C:DNA-directed RNA polymerase complex"/>
    <property type="evidence" value="ECO:0007669"/>
    <property type="project" value="UniProtKB-KW"/>
</dbReference>
<dbReference type="Proteomes" id="UP000619457">
    <property type="component" value="Unassembled WGS sequence"/>
</dbReference>
<dbReference type="GO" id="GO:0016987">
    <property type="term" value="F:sigma factor activity"/>
    <property type="evidence" value="ECO:0007669"/>
    <property type="project" value="UniProtKB-KW"/>
</dbReference>
<feature type="domain" description="HTH luxR-type" evidence="5">
    <location>
        <begin position="126"/>
        <end position="182"/>
    </location>
</feature>
<keyword evidence="2" id="KW-0805">Transcription regulation</keyword>
<accession>A0A918USP3</accession>
<keyword evidence="6" id="KW-0240">DNA-directed RNA polymerase</keyword>
<dbReference type="InterPro" id="IPR036388">
    <property type="entry name" value="WH-like_DNA-bd_sf"/>
</dbReference>
<comment type="similarity">
    <text evidence="1">Belongs to the sigma-70 factor family. ECF subfamily.</text>
</comment>